<dbReference type="PANTHER" id="PTHR42904:SF6">
    <property type="entry name" value="NAD-CAPPED RNA HYDROLASE NUDT12"/>
    <property type="match status" value="1"/>
</dbReference>
<dbReference type="EC" id="3.6.1.22" evidence="4"/>
<evidence type="ECO:0000313" key="12">
    <source>
        <dbReference type="EMBL" id="GMI47288.1"/>
    </source>
</evidence>
<comment type="caution">
    <text evidence="12">The sequence shown here is derived from an EMBL/GenBank/DDBJ whole genome shotgun (WGS) entry which is preliminary data.</text>
</comment>
<sequence>MFSTRLSSTFLISRPQYHKLPFRSDSLTSNFSTFVPSSSYPALVALLRSLDANITVCESSTGGLIQSSILATPGASRVYKGGNVVYTSDVGETLGVGKQLDLPEKDYSTADSYLRSKRAWSLSTSQSMRANLNTSYCLVESGCTGPTFTPSDLSSGFTVLSLADESGVIGEEVVNSDGNDRVENMQLYARRAGEFAVRVLSERQKSTNVGSPGGVTRSFSTTTSARRLSNASAFLDRCSHLRGKTDDILMSPTTRFIVTGDGGGCMMTKTDSGGLEISLSSATQLKDLGLPTPSPSEATFLGNVEETPIFAISAPPSGPPLEGGEEMRNIRTSLPFLSPLAASLAKTANGIMHFRNSTKFCSKCGSPTTMTQSGHCASCTSCSNLTFPRNDPAMISLVTNPSRSAVLLAHSPRHPKGLYSCLAGFVEVGEGFEDAVFREVWEEVGVKVKEVEYVSSQGWPFPQSFMGGFIAVADEGPVVPQEDEILDARWFPREEVALAASRMSSLSKGDNEKMGGGEGTLSIPPKHTIARELIDKWLLGP</sequence>
<dbReference type="InterPro" id="IPR036653">
    <property type="entry name" value="CinA-like_C"/>
</dbReference>
<comment type="similarity">
    <text evidence="3">Belongs to the Nudix hydrolase family. NudC subfamily.</text>
</comment>
<keyword evidence="13" id="KW-1185">Reference proteome</keyword>
<dbReference type="EMBL" id="BRYA01000337">
    <property type="protein sequence ID" value="GMI47288.1"/>
    <property type="molecule type" value="Genomic_DNA"/>
</dbReference>
<reference evidence="13" key="1">
    <citation type="journal article" date="2023" name="Commun. Biol.">
        <title>Genome analysis of Parmales, the sister group of diatoms, reveals the evolutionary specialization of diatoms from phago-mixotrophs to photoautotrophs.</title>
        <authorList>
            <person name="Ban H."/>
            <person name="Sato S."/>
            <person name="Yoshikawa S."/>
            <person name="Yamada K."/>
            <person name="Nakamura Y."/>
            <person name="Ichinomiya M."/>
            <person name="Sato N."/>
            <person name="Blanc-Mathieu R."/>
            <person name="Endo H."/>
            <person name="Kuwata A."/>
            <person name="Ogata H."/>
        </authorList>
    </citation>
    <scope>NUCLEOTIDE SEQUENCE [LARGE SCALE GENOMIC DNA]</scope>
</reference>
<dbReference type="SUPFAM" id="SSF142433">
    <property type="entry name" value="CinA-like"/>
    <property type="match status" value="1"/>
</dbReference>
<dbReference type="PANTHER" id="PTHR42904">
    <property type="entry name" value="NUDIX HYDROLASE, NUDC SUBFAMILY"/>
    <property type="match status" value="1"/>
</dbReference>
<dbReference type="InterPro" id="IPR049734">
    <property type="entry name" value="NudC-like_C"/>
</dbReference>
<comment type="cofactor">
    <cofactor evidence="2">
        <name>Zn(2+)</name>
        <dbReference type="ChEBI" id="CHEBI:29105"/>
    </cofactor>
</comment>
<dbReference type="Pfam" id="PF02464">
    <property type="entry name" value="CinA"/>
    <property type="match status" value="1"/>
</dbReference>
<dbReference type="SUPFAM" id="SSF55811">
    <property type="entry name" value="Nudix"/>
    <property type="match status" value="1"/>
</dbReference>
<dbReference type="GO" id="GO:0019677">
    <property type="term" value="P:NAD+ catabolic process"/>
    <property type="evidence" value="ECO:0007669"/>
    <property type="project" value="TreeGrafter"/>
</dbReference>
<dbReference type="GO" id="GO:0006742">
    <property type="term" value="P:NADP+ catabolic process"/>
    <property type="evidence" value="ECO:0007669"/>
    <property type="project" value="TreeGrafter"/>
</dbReference>
<dbReference type="PROSITE" id="PS51462">
    <property type="entry name" value="NUDIX"/>
    <property type="match status" value="1"/>
</dbReference>
<feature type="domain" description="Nudix hydrolase" evidence="11">
    <location>
        <begin position="388"/>
        <end position="512"/>
    </location>
</feature>
<comment type="catalytic activity">
    <reaction evidence="9">
        <text>a 5'-end NAD(+)-phospho-ribonucleoside in mRNA + H2O = a 5'-end phospho-adenosine-phospho-ribonucleoside in mRNA + beta-nicotinamide D-ribonucleotide + 2 H(+)</text>
        <dbReference type="Rhea" id="RHEA:60876"/>
        <dbReference type="Rhea" id="RHEA-COMP:15698"/>
        <dbReference type="Rhea" id="RHEA-COMP:15719"/>
        <dbReference type="ChEBI" id="CHEBI:14649"/>
        <dbReference type="ChEBI" id="CHEBI:15377"/>
        <dbReference type="ChEBI" id="CHEBI:15378"/>
        <dbReference type="ChEBI" id="CHEBI:144029"/>
        <dbReference type="ChEBI" id="CHEBI:144051"/>
    </reaction>
    <physiologicalReaction direction="left-to-right" evidence="9">
        <dbReference type="Rhea" id="RHEA:60877"/>
    </physiologicalReaction>
</comment>
<evidence type="ECO:0000256" key="6">
    <source>
        <dbReference type="ARBA" id="ARBA00022801"/>
    </source>
</evidence>
<dbReference type="Gene3D" id="3.90.79.20">
    <property type="match status" value="1"/>
</dbReference>
<dbReference type="NCBIfam" id="NF001299">
    <property type="entry name" value="PRK00241.1"/>
    <property type="match status" value="1"/>
</dbReference>
<evidence type="ECO:0000256" key="10">
    <source>
        <dbReference type="SAM" id="MobiDB-lite"/>
    </source>
</evidence>
<dbReference type="AlphaFoldDB" id="A0A9W7GMV5"/>
<evidence type="ECO:0000256" key="5">
    <source>
        <dbReference type="ARBA" id="ARBA00022723"/>
    </source>
</evidence>
<dbReference type="Pfam" id="PF00293">
    <property type="entry name" value="NUDIX"/>
    <property type="match status" value="1"/>
</dbReference>
<dbReference type="Gene3D" id="3.90.950.20">
    <property type="entry name" value="CinA-like"/>
    <property type="match status" value="1"/>
</dbReference>
<keyword evidence="5" id="KW-0479">Metal-binding</keyword>
<dbReference type="InterPro" id="IPR020084">
    <property type="entry name" value="NUDIX_hydrolase_CS"/>
</dbReference>
<evidence type="ECO:0000256" key="2">
    <source>
        <dbReference type="ARBA" id="ARBA00001947"/>
    </source>
</evidence>
<name>A0A9W7GMV5_9STRA</name>
<dbReference type="GO" id="GO:0046872">
    <property type="term" value="F:metal ion binding"/>
    <property type="evidence" value="ECO:0007669"/>
    <property type="project" value="UniProtKB-KW"/>
</dbReference>
<evidence type="ECO:0000256" key="9">
    <source>
        <dbReference type="ARBA" id="ARBA00023679"/>
    </source>
</evidence>
<evidence type="ECO:0000259" key="11">
    <source>
        <dbReference type="PROSITE" id="PS51462"/>
    </source>
</evidence>
<evidence type="ECO:0000256" key="7">
    <source>
        <dbReference type="ARBA" id="ARBA00022842"/>
    </source>
</evidence>
<dbReference type="InterPro" id="IPR000086">
    <property type="entry name" value="NUDIX_hydrolase_dom"/>
</dbReference>
<keyword evidence="8" id="KW-0520">NAD</keyword>
<feature type="region of interest" description="Disordered" evidence="10">
    <location>
        <begin position="502"/>
        <end position="524"/>
    </location>
</feature>
<dbReference type="GO" id="GO:0005829">
    <property type="term" value="C:cytosol"/>
    <property type="evidence" value="ECO:0007669"/>
    <property type="project" value="TreeGrafter"/>
</dbReference>
<dbReference type="InterPro" id="IPR008136">
    <property type="entry name" value="CinA_C"/>
</dbReference>
<gene>
    <name evidence="12" type="ORF">TrCOL_g9514</name>
</gene>
<evidence type="ECO:0000313" key="13">
    <source>
        <dbReference type="Proteomes" id="UP001165065"/>
    </source>
</evidence>
<evidence type="ECO:0000256" key="8">
    <source>
        <dbReference type="ARBA" id="ARBA00023027"/>
    </source>
</evidence>
<keyword evidence="6" id="KW-0378">Hydrolase</keyword>
<dbReference type="GO" id="GO:0035529">
    <property type="term" value="F:NADH pyrophosphatase activity"/>
    <property type="evidence" value="ECO:0007669"/>
    <property type="project" value="TreeGrafter"/>
</dbReference>
<dbReference type="Gene3D" id="3.90.79.10">
    <property type="entry name" value="Nucleoside Triphosphate Pyrophosphohydrolase"/>
    <property type="match status" value="1"/>
</dbReference>
<organism evidence="12 13">
    <name type="scientific">Triparma columacea</name>
    <dbReference type="NCBI Taxonomy" id="722753"/>
    <lineage>
        <taxon>Eukaryota</taxon>
        <taxon>Sar</taxon>
        <taxon>Stramenopiles</taxon>
        <taxon>Ochrophyta</taxon>
        <taxon>Bolidophyceae</taxon>
        <taxon>Parmales</taxon>
        <taxon>Triparmaceae</taxon>
        <taxon>Triparma</taxon>
    </lineage>
</organism>
<proteinExistence type="inferred from homology"/>
<evidence type="ECO:0000256" key="4">
    <source>
        <dbReference type="ARBA" id="ARBA00012381"/>
    </source>
</evidence>
<dbReference type="OrthoDB" id="10249612at2759"/>
<protein>
    <recommendedName>
        <fullName evidence="4">NAD(+) diphosphatase</fullName>
        <ecNumber evidence="4">3.6.1.22</ecNumber>
    </recommendedName>
</protein>
<dbReference type="PROSITE" id="PS00893">
    <property type="entry name" value="NUDIX_BOX"/>
    <property type="match status" value="1"/>
</dbReference>
<dbReference type="InterPro" id="IPR015797">
    <property type="entry name" value="NUDIX_hydrolase-like_dom_sf"/>
</dbReference>
<accession>A0A9W7GMV5</accession>
<evidence type="ECO:0000256" key="3">
    <source>
        <dbReference type="ARBA" id="ARBA00009595"/>
    </source>
</evidence>
<dbReference type="CDD" id="cd03429">
    <property type="entry name" value="NUDIX_NADH_pyrophosphatase_Nudt13"/>
    <property type="match status" value="1"/>
</dbReference>
<evidence type="ECO:0000256" key="1">
    <source>
        <dbReference type="ARBA" id="ARBA00001946"/>
    </source>
</evidence>
<dbReference type="Proteomes" id="UP001165065">
    <property type="component" value="Unassembled WGS sequence"/>
</dbReference>
<dbReference type="InterPro" id="IPR050241">
    <property type="entry name" value="NAD-cap_RNA_hydrolase_NudC"/>
</dbReference>
<comment type="cofactor">
    <cofactor evidence="1">
        <name>Mg(2+)</name>
        <dbReference type="ChEBI" id="CHEBI:18420"/>
    </cofactor>
</comment>
<keyword evidence="7" id="KW-0460">Magnesium</keyword>